<dbReference type="CDD" id="cd02440">
    <property type="entry name" value="AdoMet_MTases"/>
    <property type="match status" value="1"/>
</dbReference>
<proteinExistence type="predicted"/>
<dbReference type="Gene3D" id="3.40.50.150">
    <property type="entry name" value="Vaccinia Virus protein VP39"/>
    <property type="match status" value="1"/>
</dbReference>
<dbReference type="GO" id="GO:0008168">
    <property type="term" value="F:methyltransferase activity"/>
    <property type="evidence" value="ECO:0007669"/>
    <property type="project" value="UniProtKB-KW"/>
</dbReference>
<feature type="domain" description="Methyltransferase" evidence="1">
    <location>
        <begin position="48"/>
        <end position="147"/>
    </location>
</feature>
<dbReference type="RefSeq" id="WP_252673698.1">
    <property type="nucleotide sequence ID" value="NZ_CP099547.1"/>
</dbReference>
<dbReference type="GO" id="GO:0032259">
    <property type="term" value="P:methylation"/>
    <property type="evidence" value="ECO:0007669"/>
    <property type="project" value="UniProtKB-KW"/>
</dbReference>
<evidence type="ECO:0000313" key="3">
    <source>
        <dbReference type="Proteomes" id="UP001056109"/>
    </source>
</evidence>
<gene>
    <name evidence="2" type="ORF">NG665_02315</name>
</gene>
<evidence type="ECO:0000259" key="1">
    <source>
        <dbReference type="Pfam" id="PF13649"/>
    </source>
</evidence>
<accession>A0ABY5AI02</accession>
<dbReference type="InterPro" id="IPR041698">
    <property type="entry name" value="Methyltransf_25"/>
</dbReference>
<dbReference type="SUPFAM" id="SSF53335">
    <property type="entry name" value="S-adenosyl-L-methionine-dependent methyltransferases"/>
    <property type="match status" value="1"/>
</dbReference>
<dbReference type="InterPro" id="IPR029063">
    <property type="entry name" value="SAM-dependent_MTases_sf"/>
</dbReference>
<keyword evidence="2" id="KW-0808">Transferase</keyword>
<dbReference type="Pfam" id="PF13649">
    <property type="entry name" value="Methyltransf_25"/>
    <property type="match status" value="1"/>
</dbReference>
<protein>
    <submittedName>
        <fullName evidence="2">Class I SAM-dependent methyltransferase</fullName>
    </submittedName>
</protein>
<evidence type="ECO:0000313" key="2">
    <source>
        <dbReference type="EMBL" id="USR79839.1"/>
    </source>
</evidence>
<dbReference type="EMBL" id="CP099547">
    <property type="protein sequence ID" value="USR79839.1"/>
    <property type="molecule type" value="Genomic_DNA"/>
</dbReference>
<sequence length="223" mass="24967">MTWDQRYRAAIETGQKLFSDEPALLVVQALDSMSGQPQDSHSQPLLAIDVGAGEGRHSKELARRGYSVIALESAQSLVEHHRQTPQNHSHIGKETDISSRIDWTFGDVRTYMPSQLVDLVLVAYLHQPEFSLPQQLANIDTWIKPGGQIVLVGHSRKQAGRDVGGPPDPKTLWDVAELRAELHRLGYFISRAEDVERTDVERRSDAGRRDKPVDAIIVAQKHD</sequence>
<name>A0ABY5AI02_9ACTO</name>
<keyword evidence="3" id="KW-1185">Reference proteome</keyword>
<dbReference type="Proteomes" id="UP001056109">
    <property type="component" value="Chromosome"/>
</dbReference>
<reference evidence="2" key="1">
    <citation type="submission" date="2022-06" db="EMBL/GenBank/DDBJ databases">
        <title>Complete Genome Sequence of Arcanobacterium pinnipediorum strain DSM 28752 isolated from a harbour seal.</title>
        <authorList>
            <person name="Borowiak M."/>
            <person name="Kreitlow A."/>
            <person name="Alssahen M."/>
            <person name="Malorny B."/>
            <person name="Laemmler C."/>
            <person name="Prenger-Berninghoff E."/>
            <person name="Siebert U."/>
            <person name="Ploetz M."/>
            <person name="Abdulmawjood A."/>
        </authorList>
    </citation>
    <scope>NUCLEOTIDE SEQUENCE</scope>
    <source>
        <strain evidence="2">DSM 28752</strain>
    </source>
</reference>
<keyword evidence="2" id="KW-0489">Methyltransferase</keyword>
<organism evidence="2 3">
    <name type="scientific">Arcanobacterium pinnipediorum</name>
    <dbReference type="NCBI Taxonomy" id="1503041"/>
    <lineage>
        <taxon>Bacteria</taxon>
        <taxon>Bacillati</taxon>
        <taxon>Actinomycetota</taxon>
        <taxon>Actinomycetes</taxon>
        <taxon>Actinomycetales</taxon>
        <taxon>Actinomycetaceae</taxon>
        <taxon>Arcanobacterium</taxon>
    </lineage>
</organism>